<protein>
    <submittedName>
        <fullName evidence="1">Uncharacterized protein</fullName>
    </submittedName>
</protein>
<evidence type="ECO:0000313" key="1">
    <source>
        <dbReference type="EMBL" id="CAJ1964309.1"/>
    </source>
</evidence>
<dbReference type="AlphaFoldDB" id="A0AAD2G6R7"/>
<sequence>MSDDDYSFSDGEDARSLAEFDALFFESIGEGTRLSELHDLKHVQGEDLHIVLPENFDGLRFAGFVNPHDKEYKRVLYLLQSNRRWRRILLSDDGAASASPEFLSLVVLALTKTNDVTLMECPLDQNFFACLNSGMHTLKQLIMMGGSDPISFEAAAMFANGLTISSSLEVLEINHACRFEHGAGLKVVEGIGRNKSLKSLTIAESNLSPVAMTSILRAVSEGKVPKLSMLNVKLKHESSCTQLLTILISSDTCHLEKLTINEDDYDISPSMFRTDGIPTGTVNRMLEKLEICSGRFDDSYLASLLPRMPNLLDLDLKSCNLSDITPIINHLRHPSTIIRSIGLSANFDIGLDQAEYFASCLDDMQSLTDANICLDLSYCCENDDLERFQKVVRILSNCWNLESFEFHSMSDGVEKLVKESNLNLTFAINCGWRRELCYKQRYRESSAPPSKLLPLIIARALRKTTSSTLRADVVLSLFRERICDIIQN</sequence>
<name>A0AAD2G6R7_9STRA</name>
<proteinExistence type="predicted"/>
<dbReference type="InterPro" id="IPR032675">
    <property type="entry name" value="LRR_dom_sf"/>
</dbReference>
<reference evidence="1" key="1">
    <citation type="submission" date="2023-08" db="EMBL/GenBank/DDBJ databases">
        <authorList>
            <person name="Audoor S."/>
            <person name="Bilcke G."/>
        </authorList>
    </citation>
    <scope>NUCLEOTIDE SEQUENCE</scope>
</reference>
<evidence type="ECO:0000313" key="2">
    <source>
        <dbReference type="Proteomes" id="UP001295423"/>
    </source>
</evidence>
<dbReference type="Gene3D" id="3.80.10.10">
    <property type="entry name" value="Ribonuclease Inhibitor"/>
    <property type="match status" value="2"/>
</dbReference>
<dbReference type="Proteomes" id="UP001295423">
    <property type="component" value="Unassembled WGS sequence"/>
</dbReference>
<keyword evidence="2" id="KW-1185">Reference proteome</keyword>
<dbReference type="SUPFAM" id="SSF52047">
    <property type="entry name" value="RNI-like"/>
    <property type="match status" value="1"/>
</dbReference>
<accession>A0AAD2G6R7</accession>
<comment type="caution">
    <text evidence="1">The sequence shown here is derived from an EMBL/GenBank/DDBJ whole genome shotgun (WGS) entry which is preliminary data.</text>
</comment>
<gene>
    <name evidence="1" type="ORF">CYCCA115_LOCUS20568</name>
</gene>
<organism evidence="1 2">
    <name type="scientific">Cylindrotheca closterium</name>
    <dbReference type="NCBI Taxonomy" id="2856"/>
    <lineage>
        <taxon>Eukaryota</taxon>
        <taxon>Sar</taxon>
        <taxon>Stramenopiles</taxon>
        <taxon>Ochrophyta</taxon>
        <taxon>Bacillariophyta</taxon>
        <taxon>Bacillariophyceae</taxon>
        <taxon>Bacillariophycidae</taxon>
        <taxon>Bacillariales</taxon>
        <taxon>Bacillariaceae</taxon>
        <taxon>Cylindrotheca</taxon>
    </lineage>
</organism>
<dbReference type="EMBL" id="CAKOGP040002180">
    <property type="protein sequence ID" value="CAJ1964309.1"/>
    <property type="molecule type" value="Genomic_DNA"/>
</dbReference>